<dbReference type="SUPFAM" id="SSF81901">
    <property type="entry name" value="HCP-like"/>
    <property type="match status" value="1"/>
</dbReference>
<evidence type="ECO:0000313" key="1">
    <source>
        <dbReference type="EMBL" id="AAO10853.1"/>
    </source>
</evidence>
<name>A0A3Q0L5W4_VIBVU</name>
<dbReference type="KEGG" id="vvu:VV1_2493"/>
<dbReference type="Pfam" id="PF08238">
    <property type="entry name" value="Sel1"/>
    <property type="match status" value="2"/>
</dbReference>
<dbReference type="Gene3D" id="1.25.40.10">
    <property type="entry name" value="Tetratricopeptide repeat domain"/>
    <property type="match status" value="1"/>
</dbReference>
<dbReference type="InterPro" id="IPR050767">
    <property type="entry name" value="Sel1_AlgK"/>
</dbReference>
<organism evidence="1 2">
    <name type="scientific">Vibrio vulnificus (strain CMCP6)</name>
    <dbReference type="NCBI Taxonomy" id="216895"/>
    <lineage>
        <taxon>Bacteria</taxon>
        <taxon>Pseudomonadati</taxon>
        <taxon>Pseudomonadota</taxon>
        <taxon>Gammaproteobacteria</taxon>
        <taxon>Vibrionales</taxon>
        <taxon>Vibrionaceae</taxon>
        <taxon>Vibrio</taxon>
    </lineage>
</organism>
<dbReference type="AlphaFoldDB" id="A0A3Q0L5W4"/>
<accession>A0A3Q0L5W4</accession>
<reference evidence="2" key="1">
    <citation type="submission" date="2002-12" db="EMBL/GenBank/DDBJ databases">
        <title>Complete genome sequence of Vibrio vulnificus CMCP6.</title>
        <authorList>
            <person name="Rhee J.H."/>
            <person name="Kim S.Y."/>
            <person name="Chung S.S."/>
            <person name="Kim J.J."/>
            <person name="Moon Y.H."/>
            <person name="Jeong H."/>
            <person name="Choy H.E."/>
        </authorList>
    </citation>
    <scope>NUCLEOTIDE SEQUENCE [LARGE SCALE GENOMIC DNA]</scope>
    <source>
        <strain evidence="2">CMCP6</strain>
    </source>
</reference>
<evidence type="ECO:0000313" key="2">
    <source>
        <dbReference type="Proteomes" id="UP000002275"/>
    </source>
</evidence>
<dbReference type="Proteomes" id="UP000002275">
    <property type="component" value="Chromosome I"/>
</dbReference>
<dbReference type="SMART" id="SM00671">
    <property type="entry name" value="SEL1"/>
    <property type="match status" value="2"/>
</dbReference>
<protein>
    <submittedName>
        <fullName evidence="1">TPR repeat containing protein</fullName>
    </submittedName>
</protein>
<dbReference type="InterPro" id="IPR006597">
    <property type="entry name" value="Sel1-like"/>
</dbReference>
<dbReference type="PANTHER" id="PTHR11102">
    <property type="entry name" value="SEL-1-LIKE PROTEIN"/>
    <property type="match status" value="1"/>
</dbReference>
<sequence>MQKAGLCGIHPLTQRYVNGVRMRVMLVLSAIAFSALGASVDDAKLNISEGRFEQGKSELELLASKGDAEAQYELGRLYFGSSDMEQDYSKGIPLLRSSAGQGYPVAQVDLAELYLYGIGVLQDFKAAYMWANIGTHNGNKRGEDVRNQAGKLLAKEDISKAQDLSRFCLKSGYVDCGEY</sequence>
<reference evidence="1 2" key="3">
    <citation type="journal article" date="2011" name="Mol. Syst. Biol.">
        <title>Integrative genome-scale metabolic analysis of Vibrio vulnificus for drug targeting and discovery.</title>
        <authorList>
            <person name="Kim H.U."/>
            <person name="Kim S.Y."/>
            <person name="Jeong H."/>
            <person name="Kim T.Y."/>
            <person name="Kim J.J."/>
            <person name="Choy H.E."/>
            <person name="Yi K.Y."/>
            <person name="Rhee J.H."/>
            <person name="Lee S.Y."/>
        </authorList>
    </citation>
    <scope>NUCLEOTIDE SEQUENCE [LARGE SCALE GENOMIC DNA]</scope>
    <source>
        <strain evidence="1 2">CMCP6</strain>
    </source>
</reference>
<proteinExistence type="predicted"/>
<dbReference type="InterPro" id="IPR011990">
    <property type="entry name" value="TPR-like_helical_dom_sf"/>
</dbReference>
<dbReference type="EMBL" id="AE016795">
    <property type="protein sequence ID" value="AAO10853.1"/>
    <property type="molecule type" value="Genomic_DNA"/>
</dbReference>
<dbReference type="PANTHER" id="PTHR11102:SF160">
    <property type="entry name" value="ERAD-ASSOCIATED E3 UBIQUITIN-PROTEIN LIGASE COMPONENT HRD3"/>
    <property type="match status" value="1"/>
</dbReference>
<reference evidence="1 2" key="2">
    <citation type="journal article" date="2003" name="Infect. Immun.">
        <title>Characterization and pathogenic significance of Vibrio vulnificus antigens preferentially expressed in septicemic patients.</title>
        <authorList>
            <person name="Kim Y.R."/>
            <person name="Lee S.E."/>
            <person name="Kim C.M."/>
            <person name="Kim S.Y."/>
            <person name="Shin E.K."/>
            <person name="Shin D.H."/>
            <person name="Chung S.S."/>
            <person name="Choy H.E."/>
            <person name="Progulske-Fox A."/>
            <person name="Hillman J.D."/>
            <person name="Handfield M."/>
            <person name="Rhee J.H."/>
        </authorList>
    </citation>
    <scope>NUCLEOTIDE SEQUENCE [LARGE SCALE GENOMIC DNA]</scope>
    <source>
        <strain evidence="1 2">CMCP6</strain>
    </source>
</reference>
<gene>
    <name evidence="1" type="ordered locus">VV1_2493</name>
</gene>